<dbReference type="AlphaFoldDB" id="A0AAE9YIV8"/>
<protein>
    <submittedName>
        <fullName evidence="1">Uncharacterized protein</fullName>
    </submittedName>
</protein>
<proteinExistence type="predicted"/>
<reference evidence="1 2" key="2">
    <citation type="journal article" date="2022" name="Mar. Drugs">
        <title>Bioassay-Guided Fractionation Leads to the Detection of Cholic Acid Generated by the Rare Thalassomonas sp.</title>
        <authorList>
            <person name="Pheiffer F."/>
            <person name="Schneider Y.K."/>
            <person name="Hansen E.H."/>
            <person name="Andersen J.H."/>
            <person name="Isaksson J."/>
            <person name="Busche T."/>
            <person name="R C."/>
            <person name="Kalinowski J."/>
            <person name="Zyl L.V."/>
            <person name="Trindade M."/>
        </authorList>
    </citation>
    <scope>NUCLEOTIDE SEQUENCE [LARGE SCALE GENOMIC DNA]</scope>
    <source>
        <strain evidence="1 2">A5K-106</strain>
    </source>
</reference>
<accession>A0AAE9YIV8</accession>
<organism evidence="1 2">
    <name type="scientific">Thalassomonas actiniarum</name>
    <dbReference type="NCBI Taxonomy" id="485447"/>
    <lineage>
        <taxon>Bacteria</taxon>
        <taxon>Pseudomonadati</taxon>
        <taxon>Pseudomonadota</taxon>
        <taxon>Gammaproteobacteria</taxon>
        <taxon>Alteromonadales</taxon>
        <taxon>Colwelliaceae</taxon>
        <taxon>Thalassomonas</taxon>
    </lineage>
</organism>
<name>A0AAE9YIV8_9GAMM</name>
<evidence type="ECO:0000313" key="2">
    <source>
        <dbReference type="Proteomes" id="UP000032568"/>
    </source>
</evidence>
<keyword evidence="2" id="KW-1185">Reference proteome</keyword>
<sequence>MVKSLFEKLTLPGQPLSLKQSVTNNIARLLDSGGYIDAALDLRSDSGHMLTDSIYPHAMAAIVDQSAGNKEQQELYQARLEQTLLRHEPRLKGVTVYSVLNQGMRTVCRLKIELVNEVFDQEFVFANLE</sequence>
<dbReference type="RefSeq" id="WP_044834521.1">
    <property type="nucleotide sequence ID" value="NZ_CP059735.1"/>
</dbReference>
<gene>
    <name evidence="1" type="ORF">SG35_014380</name>
</gene>
<evidence type="ECO:0000313" key="1">
    <source>
        <dbReference type="EMBL" id="WDD96571.1"/>
    </source>
</evidence>
<dbReference type="EMBL" id="CP059735">
    <property type="protein sequence ID" value="WDD96571.1"/>
    <property type="molecule type" value="Genomic_DNA"/>
</dbReference>
<dbReference type="KEGG" id="tact:SG35_014380"/>
<reference evidence="1 2" key="1">
    <citation type="journal article" date="2015" name="Genome Announc.">
        <title>Draft Genome Sequences of Marine Isolates of Thalassomonas viridans and Thalassomonas actiniarum.</title>
        <authorList>
            <person name="Olonade I."/>
            <person name="van Zyl L.J."/>
            <person name="Trindade M."/>
        </authorList>
    </citation>
    <scope>NUCLEOTIDE SEQUENCE [LARGE SCALE GENOMIC DNA]</scope>
    <source>
        <strain evidence="1 2">A5K-106</strain>
    </source>
</reference>
<dbReference type="Proteomes" id="UP000032568">
    <property type="component" value="Chromosome"/>
</dbReference>